<sequence>MITIEEIIYLLVSSLVVSLIFSPELKWDIIKEQFIIAFLSIGLHELFHKITALALGYNAYITVNWFGLLIGLFLRLIDFPIIFFVPAMVVIPYITNPLHYSLIAVAGPLANLLLYIIFRDSPIGYMNFYLFILNMLPLPGLDGFKFLVGLIQYLNQL</sequence>
<feature type="transmembrane region" description="Helical" evidence="1">
    <location>
        <begin position="130"/>
        <end position="154"/>
    </location>
</feature>
<evidence type="ECO:0000313" key="2">
    <source>
        <dbReference type="EMBL" id="AAR39188.1"/>
    </source>
</evidence>
<feature type="transmembrane region" description="Helical" evidence="1">
    <location>
        <begin position="35"/>
        <end position="60"/>
    </location>
</feature>
<protein>
    <submittedName>
        <fullName evidence="2">NEQ339</fullName>
    </submittedName>
</protein>
<feature type="transmembrane region" description="Helical" evidence="1">
    <location>
        <begin position="100"/>
        <end position="118"/>
    </location>
</feature>
<dbReference type="EnsemblBacteria" id="AAR39188">
    <property type="protein sequence ID" value="AAR39188"/>
    <property type="gene ID" value="NEQ339"/>
</dbReference>
<dbReference type="HOGENOM" id="CLU_1674029_0_0_2"/>
<evidence type="ECO:0000256" key="1">
    <source>
        <dbReference type="SAM" id="Phobius"/>
    </source>
</evidence>
<keyword evidence="1" id="KW-1133">Transmembrane helix</keyword>
<reference evidence="2 3" key="1">
    <citation type="journal article" date="2003" name="Proc. Natl. Acad. Sci. U.S.A.">
        <title>The genome of Nanoarchaeum equitans: insights into early archaeal evolution and derived parasitism.</title>
        <authorList>
            <person name="Waters E."/>
            <person name="Hohn M.J."/>
            <person name="Ahel I."/>
            <person name="Graham D.E."/>
            <person name="Adams M.D."/>
            <person name="Barnstead M."/>
            <person name="Beeson K.Y."/>
            <person name="Bibbs L."/>
            <person name="Bolanos R."/>
            <person name="Keller M."/>
            <person name="Kretz K."/>
            <person name="Lin X."/>
            <person name="Mathur E."/>
            <person name="Ni J."/>
            <person name="Podar M."/>
            <person name="Richardson T."/>
            <person name="Sutton G.G."/>
            <person name="Simon M."/>
            <person name="Soll D."/>
            <person name="Stetter K.O."/>
            <person name="Short J.M."/>
            <person name="Noordewier M."/>
        </authorList>
    </citation>
    <scope>NUCLEOTIDE SEQUENCE [LARGE SCALE GENOMIC DNA]</scope>
    <source>
        <strain evidence="2 3">Kin4-M</strain>
    </source>
</reference>
<feature type="transmembrane region" description="Helical" evidence="1">
    <location>
        <begin position="72"/>
        <end position="94"/>
    </location>
</feature>
<organism evidence="2 3">
    <name type="scientific">Nanoarchaeum equitans (strain Kin4-M)</name>
    <dbReference type="NCBI Taxonomy" id="228908"/>
    <lineage>
        <taxon>Archaea</taxon>
        <taxon>Nanobdellota</taxon>
        <taxon>Candidatus Nanoarchaeia</taxon>
        <taxon>Nanoarchaeales</taxon>
        <taxon>Nanoarchaeaceae</taxon>
        <taxon>Nanoarchaeum</taxon>
    </lineage>
</organism>
<dbReference type="AlphaFoldDB" id="Q74MB2"/>
<keyword evidence="1" id="KW-0812">Transmembrane</keyword>
<keyword evidence="1" id="KW-0472">Membrane</keyword>
<evidence type="ECO:0000313" key="3">
    <source>
        <dbReference type="Proteomes" id="UP000000578"/>
    </source>
</evidence>
<dbReference type="KEGG" id="neq:NEQ339"/>
<keyword evidence="3" id="KW-1185">Reference proteome</keyword>
<dbReference type="EMBL" id="AE017199">
    <property type="protein sequence ID" value="AAR39188.1"/>
    <property type="molecule type" value="Genomic_DNA"/>
</dbReference>
<accession>Q74MB2</accession>
<proteinExistence type="predicted"/>
<dbReference type="STRING" id="228908.NEQ339"/>
<feature type="transmembrane region" description="Helical" evidence="1">
    <location>
        <begin position="7"/>
        <end position="23"/>
    </location>
</feature>
<dbReference type="BioCyc" id="NEQU228908:GJB6-362-MONOMER"/>
<name>Q74MB2_NANEQ</name>
<dbReference type="Proteomes" id="UP000000578">
    <property type="component" value="Chromosome"/>
</dbReference>
<gene>
    <name evidence="2" type="ordered locus">NEQ339</name>
</gene>